<evidence type="ECO:0000256" key="2">
    <source>
        <dbReference type="ARBA" id="ARBA00022692"/>
    </source>
</evidence>
<evidence type="ECO:0000259" key="7">
    <source>
        <dbReference type="Pfam" id="PF04116"/>
    </source>
</evidence>
<dbReference type="GO" id="GO:0008610">
    <property type="term" value="P:lipid biosynthetic process"/>
    <property type="evidence" value="ECO:0007669"/>
    <property type="project" value="InterPro"/>
</dbReference>
<evidence type="ECO:0000256" key="3">
    <source>
        <dbReference type="ARBA" id="ARBA00022989"/>
    </source>
</evidence>
<sequence>MSSLDTIANVTESVQSWLLSDDHWVNRGSRKLYSFPVHPFAAKVLMLPPGSPSVSFLISELCMIFAPVAFYWLYSTFLFVLSHMNLTMVEIHRIPTNQPMRTPNKVTVRKVLYAVALQHIVQSITALVIVVITRPENVEDWKMESPLLVVVKLGVASVLLDTYQYWMHRWAHTNRTLYRMFHSVHHELTVPFAFGALYNHPVEGFVMDTIGSGVPSLLLNMHPWTSALFYSIATLKTVDDHCGYSWPWSPAALFNSNGAAYHDIHHWGKGRMYNFSQPFYTFWDHLMGTEYDSAMARKKLLREKLEALDGVKRESDTDETGSVSSVTTSLTKEEQAATNAANSAKLNKFVAEESLRHRKVRAAESEGSNQSRVHSLTRISARLLEQNIKGR</sequence>
<evidence type="ECO:0000256" key="4">
    <source>
        <dbReference type="ARBA" id="ARBA00023136"/>
    </source>
</evidence>
<dbReference type="InterPro" id="IPR050307">
    <property type="entry name" value="Sterol_Desaturase_Related"/>
</dbReference>
<dbReference type="GO" id="GO:0005506">
    <property type="term" value="F:iron ion binding"/>
    <property type="evidence" value="ECO:0007669"/>
    <property type="project" value="InterPro"/>
</dbReference>
<evidence type="ECO:0000256" key="6">
    <source>
        <dbReference type="SAM" id="Phobius"/>
    </source>
</evidence>
<dbReference type="Pfam" id="PF04116">
    <property type="entry name" value="FA_hydroxylase"/>
    <property type="match status" value="1"/>
</dbReference>
<comment type="caution">
    <text evidence="8">The sequence shown here is derived from an EMBL/GenBank/DDBJ whole genome shotgun (WGS) entry which is preliminary data.</text>
</comment>
<evidence type="ECO:0000313" key="8">
    <source>
        <dbReference type="EMBL" id="TPX76393.1"/>
    </source>
</evidence>
<feature type="transmembrane region" description="Helical" evidence="6">
    <location>
        <begin position="111"/>
        <end position="133"/>
    </location>
</feature>
<reference evidence="8 9" key="1">
    <citation type="journal article" date="2019" name="Sci. Rep.">
        <title>Comparative genomics of chytrid fungi reveal insights into the obligate biotrophic and pathogenic lifestyle of Synchytrium endobioticum.</title>
        <authorList>
            <person name="van de Vossenberg B.T.L.H."/>
            <person name="Warris S."/>
            <person name="Nguyen H.D.T."/>
            <person name="van Gent-Pelzer M.P.E."/>
            <person name="Joly D.L."/>
            <person name="van de Geest H.C."/>
            <person name="Bonants P.J.M."/>
            <person name="Smith D.S."/>
            <person name="Levesque C.A."/>
            <person name="van der Lee T.A.J."/>
        </authorList>
    </citation>
    <scope>NUCLEOTIDE SEQUENCE [LARGE SCALE GENOMIC DNA]</scope>
    <source>
        <strain evidence="8 9">CBS 675.73</strain>
    </source>
</reference>
<dbReference type="GO" id="GO:0016491">
    <property type="term" value="F:oxidoreductase activity"/>
    <property type="evidence" value="ECO:0007669"/>
    <property type="project" value="InterPro"/>
</dbReference>
<dbReference type="EMBL" id="QEAP01000048">
    <property type="protein sequence ID" value="TPX76393.1"/>
    <property type="molecule type" value="Genomic_DNA"/>
</dbReference>
<feature type="domain" description="Fatty acid hydroxylase" evidence="7">
    <location>
        <begin position="155"/>
        <end position="289"/>
    </location>
</feature>
<dbReference type="OrthoDB" id="408954at2759"/>
<keyword evidence="3 6" id="KW-1133">Transmembrane helix</keyword>
<dbReference type="AlphaFoldDB" id="A0A507FJD6"/>
<feature type="compositionally biased region" description="Low complexity" evidence="5">
    <location>
        <begin position="320"/>
        <end position="330"/>
    </location>
</feature>
<accession>A0A507FJD6</accession>
<evidence type="ECO:0000256" key="1">
    <source>
        <dbReference type="ARBA" id="ARBA00004370"/>
    </source>
</evidence>
<dbReference type="InterPro" id="IPR006694">
    <property type="entry name" value="Fatty_acid_hydroxylase"/>
</dbReference>
<name>A0A507FJD6_9FUNG</name>
<keyword evidence="2 6" id="KW-0812">Transmembrane</keyword>
<dbReference type="STRING" id="246404.A0A507FJD6"/>
<dbReference type="PANTHER" id="PTHR11863">
    <property type="entry name" value="STEROL DESATURASE"/>
    <property type="match status" value="1"/>
</dbReference>
<evidence type="ECO:0000256" key="5">
    <source>
        <dbReference type="SAM" id="MobiDB-lite"/>
    </source>
</evidence>
<gene>
    <name evidence="8" type="ORF">CcCBS67573_g02347</name>
</gene>
<feature type="region of interest" description="Disordered" evidence="5">
    <location>
        <begin position="311"/>
        <end position="339"/>
    </location>
</feature>
<organism evidence="8 9">
    <name type="scientific">Chytriomyces confervae</name>
    <dbReference type="NCBI Taxonomy" id="246404"/>
    <lineage>
        <taxon>Eukaryota</taxon>
        <taxon>Fungi</taxon>
        <taxon>Fungi incertae sedis</taxon>
        <taxon>Chytridiomycota</taxon>
        <taxon>Chytridiomycota incertae sedis</taxon>
        <taxon>Chytridiomycetes</taxon>
        <taxon>Chytridiales</taxon>
        <taxon>Chytriomycetaceae</taxon>
        <taxon>Chytriomyces</taxon>
    </lineage>
</organism>
<keyword evidence="4 6" id="KW-0472">Membrane</keyword>
<protein>
    <recommendedName>
        <fullName evidence="7">Fatty acid hydroxylase domain-containing protein</fullName>
    </recommendedName>
</protein>
<comment type="subcellular location">
    <subcellularLocation>
        <location evidence="1">Membrane</location>
    </subcellularLocation>
</comment>
<dbReference type="GO" id="GO:0016020">
    <property type="term" value="C:membrane"/>
    <property type="evidence" value="ECO:0007669"/>
    <property type="project" value="UniProtKB-SubCell"/>
</dbReference>
<proteinExistence type="predicted"/>
<keyword evidence="9" id="KW-1185">Reference proteome</keyword>
<dbReference type="Proteomes" id="UP000320333">
    <property type="component" value="Unassembled WGS sequence"/>
</dbReference>
<evidence type="ECO:0000313" key="9">
    <source>
        <dbReference type="Proteomes" id="UP000320333"/>
    </source>
</evidence>
<feature type="transmembrane region" description="Helical" evidence="6">
    <location>
        <begin position="54"/>
        <end position="74"/>
    </location>
</feature>